<dbReference type="Proteomes" id="UP000238220">
    <property type="component" value="Unassembled WGS sequence"/>
</dbReference>
<sequence length="142" mass="14168">MPLLKPLLALLLAWTFSFQAMAGVVGSSCRHPAGPQQPQALEAMPAGHAGMHHDHAAMQQGEHAGHVMAQAADDASGTAPAPGCDCGCDCAMIGCSGSGPGMAAGLSLSALVPPAESLRAFPAPAATSGAYILDLIRPPSMS</sequence>
<keyword evidence="3" id="KW-1185">Reference proteome</keyword>
<dbReference type="EMBL" id="PSNW01000006">
    <property type="protein sequence ID" value="PPE73472.1"/>
    <property type="molecule type" value="Genomic_DNA"/>
</dbReference>
<keyword evidence="1" id="KW-0732">Signal</keyword>
<proteinExistence type="predicted"/>
<evidence type="ECO:0000313" key="3">
    <source>
        <dbReference type="Proteomes" id="UP000238220"/>
    </source>
</evidence>
<dbReference type="AlphaFoldDB" id="A0A2S5TEV7"/>
<comment type="caution">
    <text evidence="2">The sequence shown here is derived from an EMBL/GenBank/DDBJ whole genome shotgun (WGS) entry which is preliminary data.</text>
</comment>
<reference evidence="2 3" key="1">
    <citation type="submission" date="2018-02" db="EMBL/GenBank/DDBJ databases">
        <title>Genome sequencing of Solimonas sp. HR-BB.</title>
        <authorList>
            <person name="Lee Y."/>
            <person name="Jeon C.O."/>
        </authorList>
    </citation>
    <scope>NUCLEOTIDE SEQUENCE [LARGE SCALE GENOMIC DNA]</scope>
    <source>
        <strain evidence="2 3">HR-BB</strain>
    </source>
</reference>
<feature type="chain" id="PRO_5015559148" description="CopL family metal-binding regulatory protein" evidence="1">
    <location>
        <begin position="23"/>
        <end position="142"/>
    </location>
</feature>
<dbReference type="OrthoDB" id="9854316at2"/>
<gene>
    <name evidence="2" type="ORF">C3942_11720</name>
</gene>
<organism evidence="2 3">
    <name type="scientific">Solimonas fluminis</name>
    <dbReference type="NCBI Taxonomy" id="2086571"/>
    <lineage>
        <taxon>Bacteria</taxon>
        <taxon>Pseudomonadati</taxon>
        <taxon>Pseudomonadota</taxon>
        <taxon>Gammaproteobacteria</taxon>
        <taxon>Nevskiales</taxon>
        <taxon>Nevskiaceae</taxon>
        <taxon>Solimonas</taxon>
    </lineage>
</organism>
<dbReference type="RefSeq" id="WP_104230534.1">
    <property type="nucleotide sequence ID" value="NZ_PSNW01000006.1"/>
</dbReference>
<dbReference type="PROSITE" id="PS51257">
    <property type="entry name" value="PROKAR_LIPOPROTEIN"/>
    <property type="match status" value="1"/>
</dbReference>
<evidence type="ECO:0000313" key="2">
    <source>
        <dbReference type="EMBL" id="PPE73472.1"/>
    </source>
</evidence>
<protein>
    <recommendedName>
        <fullName evidence="4">CopL family metal-binding regulatory protein</fullName>
    </recommendedName>
</protein>
<evidence type="ECO:0000256" key="1">
    <source>
        <dbReference type="SAM" id="SignalP"/>
    </source>
</evidence>
<evidence type="ECO:0008006" key="4">
    <source>
        <dbReference type="Google" id="ProtNLM"/>
    </source>
</evidence>
<accession>A0A2S5TEV7</accession>
<name>A0A2S5TEV7_9GAMM</name>
<feature type="signal peptide" evidence="1">
    <location>
        <begin position="1"/>
        <end position="22"/>
    </location>
</feature>